<dbReference type="AlphaFoldDB" id="A0A375FYP1"/>
<organism evidence="2">
    <name type="scientific">Cupriavidus oxalaticus</name>
    <dbReference type="NCBI Taxonomy" id="96344"/>
    <lineage>
        <taxon>Bacteria</taxon>
        <taxon>Pseudomonadati</taxon>
        <taxon>Pseudomonadota</taxon>
        <taxon>Betaproteobacteria</taxon>
        <taxon>Burkholderiales</taxon>
        <taxon>Burkholderiaceae</taxon>
        <taxon>Cupriavidus</taxon>
    </lineage>
</organism>
<feature type="region of interest" description="Disordered" evidence="1">
    <location>
        <begin position="26"/>
        <end position="118"/>
    </location>
</feature>
<proteinExistence type="predicted"/>
<protein>
    <submittedName>
        <fullName evidence="2">Uncharacterized protein</fullName>
    </submittedName>
</protein>
<evidence type="ECO:0000256" key="1">
    <source>
        <dbReference type="SAM" id="MobiDB-lite"/>
    </source>
</evidence>
<evidence type="ECO:0000313" key="2">
    <source>
        <dbReference type="EMBL" id="SPC10659.1"/>
    </source>
</evidence>
<comment type="caution">
    <text evidence="2">The sequence shown here is derived from an EMBL/GenBank/DDBJ whole genome shotgun (WGS) entry which is preliminary data.</text>
</comment>
<dbReference type="EMBL" id="OGUS01000109">
    <property type="protein sequence ID" value="SPC10659.1"/>
    <property type="molecule type" value="Genomic_DNA"/>
</dbReference>
<reference evidence="2" key="1">
    <citation type="submission" date="2018-01" db="EMBL/GenBank/DDBJ databases">
        <authorList>
            <person name="Clerissi C."/>
        </authorList>
    </citation>
    <scope>NUCLEOTIDE SEQUENCE</scope>
    <source>
        <strain evidence="2">Cupriavidus oxalaticus LMG 2235</strain>
    </source>
</reference>
<accession>A0A375FYP1</accession>
<dbReference type="Proteomes" id="UP000256862">
    <property type="component" value="Chromosome CO2235"/>
</dbReference>
<sequence length="118" mass="12603">MRIVPTPARMARIASDGCRLAARQVSRVSREQGGNTHVRTPADCPASRQPAPRGPLARRGGGARLAGHGDRARPGRQRTAAGRCQRATARQRGAVADGVFGGARPDLQLAVDQQRQHR</sequence>
<gene>
    <name evidence="2" type="ORF">CO2235_10044</name>
</gene>
<name>A0A375FYP1_9BURK</name>